<keyword evidence="3" id="KW-1185">Reference proteome</keyword>
<name>A0A1G9THQ9_9SPHI</name>
<dbReference type="PROSITE" id="PS51257">
    <property type="entry name" value="PROKAR_LIPOPROTEIN"/>
    <property type="match status" value="1"/>
</dbReference>
<evidence type="ECO:0000313" key="3">
    <source>
        <dbReference type="Proteomes" id="UP000199226"/>
    </source>
</evidence>
<dbReference type="RefSeq" id="WP_090704600.1">
    <property type="nucleotide sequence ID" value="NZ_FNHH01000013.1"/>
</dbReference>
<protein>
    <submittedName>
        <fullName evidence="2">YtkA-like</fullName>
    </submittedName>
</protein>
<dbReference type="OrthoDB" id="1065544at2"/>
<accession>A0A1G9THQ9</accession>
<dbReference type="Proteomes" id="UP000199226">
    <property type="component" value="Unassembled WGS sequence"/>
</dbReference>
<organism evidence="2 3">
    <name type="scientific">Daejeonella rubra</name>
    <dbReference type="NCBI Taxonomy" id="990371"/>
    <lineage>
        <taxon>Bacteria</taxon>
        <taxon>Pseudomonadati</taxon>
        <taxon>Bacteroidota</taxon>
        <taxon>Sphingobacteriia</taxon>
        <taxon>Sphingobacteriales</taxon>
        <taxon>Sphingobacteriaceae</taxon>
        <taxon>Daejeonella</taxon>
    </lineage>
</organism>
<gene>
    <name evidence="2" type="ORF">SAMN05421813_11327</name>
</gene>
<evidence type="ECO:0000259" key="1">
    <source>
        <dbReference type="Pfam" id="PF13115"/>
    </source>
</evidence>
<dbReference type="InterPro" id="IPR032693">
    <property type="entry name" value="YtkA-like_dom"/>
</dbReference>
<feature type="domain" description="YtkA-like" evidence="1">
    <location>
        <begin position="173"/>
        <end position="256"/>
    </location>
</feature>
<proteinExistence type="predicted"/>
<sequence>MKKIYLYIIAFAAITTSSCQKDENIEIVDPKNSLLKISETYAIGSAAKVELWSNTELSTGHQNLFIALYDSVTNKAISTATVQIMPMMDMNINGMKMSHSAPLESPESINAINTLFPCSAVFTMPSNGTDGIWRMKVMVKKEGQSKFGLAEMPITVKQSNPERVRNITAADGTKLTIAYILPSKPKVGVNDFEISISRKQDMMTFPGDDSYTIVMTPEMPSMGHGSPNNVNPIHIKNGHYKGKVNFTMTGDWRINLELKKDGKTSSAFFDILF</sequence>
<dbReference type="AlphaFoldDB" id="A0A1G9THQ9"/>
<dbReference type="STRING" id="990371.SAMN05421813_11327"/>
<dbReference type="EMBL" id="FNHH01000013">
    <property type="protein sequence ID" value="SDM47267.1"/>
    <property type="molecule type" value="Genomic_DNA"/>
</dbReference>
<dbReference type="Pfam" id="PF13115">
    <property type="entry name" value="YtkA"/>
    <property type="match status" value="1"/>
</dbReference>
<reference evidence="3" key="1">
    <citation type="submission" date="2016-10" db="EMBL/GenBank/DDBJ databases">
        <authorList>
            <person name="Varghese N."/>
            <person name="Submissions S."/>
        </authorList>
    </citation>
    <scope>NUCLEOTIDE SEQUENCE [LARGE SCALE GENOMIC DNA]</scope>
    <source>
        <strain evidence="3">DSM 24536</strain>
    </source>
</reference>
<evidence type="ECO:0000313" key="2">
    <source>
        <dbReference type="EMBL" id="SDM47267.1"/>
    </source>
</evidence>